<name>A0A542DII9_AMYCI</name>
<sequence>MATEHDPGRSTKLSRKPRPLESMGPVLAWHRHSRLANIKVYFVSLGILAVGFTLISLFRGSGLDMLTAWPVWVVAAIGAYLMSNPFSYQTTSAGADWIT</sequence>
<dbReference type="AlphaFoldDB" id="A0A542DII9"/>
<keyword evidence="2" id="KW-0472">Membrane</keyword>
<keyword evidence="2" id="KW-1133">Transmembrane helix</keyword>
<proteinExistence type="predicted"/>
<evidence type="ECO:0000256" key="2">
    <source>
        <dbReference type="SAM" id="Phobius"/>
    </source>
</evidence>
<gene>
    <name evidence="3" type="ORF">FB471_2667</name>
</gene>
<evidence type="ECO:0000256" key="1">
    <source>
        <dbReference type="SAM" id="MobiDB-lite"/>
    </source>
</evidence>
<dbReference type="OrthoDB" id="4460669at2"/>
<dbReference type="EMBL" id="VFML01000001">
    <property type="protein sequence ID" value="TQJ02917.1"/>
    <property type="molecule type" value="Genomic_DNA"/>
</dbReference>
<evidence type="ECO:0000313" key="3">
    <source>
        <dbReference type="EMBL" id="TQJ02917.1"/>
    </source>
</evidence>
<protein>
    <submittedName>
        <fullName evidence="3">Uncharacterized protein</fullName>
    </submittedName>
</protein>
<dbReference type="Proteomes" id="UP000320876">
    <property type="component" value="Unassembled WGS sequence"/>
</dbReference>
<organism evidence="3 4">
    <name type="scientific">Amycolatopsis cihanbeyliensis</name>
    <dbReference type="NCBI Taxonomy" id="1128664"/>
    <lineage>
        <taxon>Bacteria</taxon>
        <taxon>Bacillati</taxon>
        <taxon>Actinomycetota</taxon>
        <taxon>Actinomycetes</taxon>
        <taxon>Pseudonocardiales</taxon>
        <taxon>Pseudonocardiaceae</taxon>
        <taxon>Amycolatopsis</taxon>
    </lineage>
</organism>
<keyword evidence="2" id="KW-0812">Transmembrane</keyword>
<keyword evidence="4" id="KW-1185">Reference proteome</keyword>
<comment type="caution">
    <text evidence="3">The sequence shown here is derived from an EMBL/GenBank/DDBJ whole genome shotgun (WGS) entry which is preliminary data.</text>
</comment>
<feature type="region of interest" description="Disordered" evidence="1">
    <location>
        <begin position="1"/>
        <end position="20"/>
    </location>
</feature>
<accession>A0A542DII9</accession>
<evidence type="ECO:0000313" key="4">
    <source>
        <dbReference type="Proteomes" id="UP000320876"/>
    </source>
</evidence>
<feature type="transmembrane region" description="Helical" evidence="2">
    <location>
        <begin position="40"/>
        <end position="59"/>
    </location>
</feature>
<dbReference type="RefSeq" id="WP_141998273.1">
    <property type="nucleotide sequence ID" value="NZ_VFML01000001.1"/>
</dbReference>
<feature type="transmembrane region" description="Helical" evidence="2">
    <location>
        <begin position="65"/>
        <end position="82"/>
    </location>
</feature>
<reference evidence="3 4" key="1">
    <citation type="submission" date="2019-06" db="EMBL/GenBank/DDBJ databases">
        <title>Sequencing the genomes of 1000 actinobacteria strains.</title>
        <authorList>
            <person name="Klenk H.-P."/>
        </authorList>
    </citation>
    <scope>NUCLEOTIDE SEQUENCE [LARGE SCALE GENOMIC DNA]</scope>
    <source>
        <strain evidence="3 4">DSM 45679</strain>
    </source>
</reference>